<name>A0A6A7BTR3_9PEZI</name>
<dbReference type="AlphaFoldDB" id="A0A6A7BTR3"/>
<protein>
    <submittedName>
        <fullName evidence="1">Uncharacterized protein</fullName>
    </submittedName>
</protein>
<gene>
    <name evidence="1" type="ORF">K470DRAFT_272223</name>
</gene>
<accession>A0A6A7BTR3</accession>
<proteinExistence type="predicted"/>
<organism evidence="1 2">
    <name type="scientific">Piedraia hortae CBS 480.64</name>
    <dbReference type="NCBI Taxonomy" id="1314780"/>
    <lineage>
        <taxon>Eukaryota</taxon>
        <taxon>Fungi</taxon>
        <taxon>Dikarya</taxon>
        <taxon>Ascomycota</taxon>
        <taxon>Pezizomycotina</taxon>
        <taxon>Dothideomycetes</taxon>
        <taxon>Dothideomycetidae</taxon>
        <taxon>Capnodiales</taxon>
        <taxon>Piedraiaceae</taxon>
        <taxon>Piedraia</taxon>
    </lineage>
</organism>
<dbReference type="Proteomes" id="UP000799421">
    <property type="component" value="Unassembled WGS sequence"/>
</dbReference>
<dbReference type="OrthoDB" id="2506088at2759"/>
<dbReference type="EMBL" id="MU006005">
    <property type="protein sequence ID" value="KAF2858641.1"/>
    <property type="molecule type" value="Genomic_DNA"/>
</dbReference>
<sequence length="148" mass="17208">MNSFLDAQQILLWSQSFVGSDFRALIEIWPATLVSFYSSRGRTDPVSRFLLLWCVAADLAKMIYSRQIEDINRWEAPFKHRYERMLQLWTDVWGLDSIRKKTKLHMLVHVPEMVRRFGPPRNILGDPRVALSAPAELCTALKPSSKFL</sequence>
<reference evidence="1" key="1">
    <citation type="journal article" date="2020" name="Stud. Mycol.">
        <title>101 Dothideomycetes genomes: a test case for predicting lifestyles and emergence of pathogens.</title>
        <authorList>
            <person name="Haridas S."/>
            <person name="Albert R."/>
            <person name="Binder M."/>
            <person name="Bloem J."/>
            <person name="Labutti K."/>
            <person name="Salamov A."/>
            <person name="Andreopoulos B."/>
            <person name="Baker S."/>
            <person name="Barry K."/>
            <person name="Bills G."/>
            <person name="Bluhm B."/>
            <person name="Cannon C."/>
            <person name="Castanera R."/>
            <person name="Culley D."/>
            <person name="Daum C."/>
            <person name="Ezra D."/>
            <person name="Gonzalez J."/>
            <person name="Henrissat B."/>
            <person name="Kuo A."/>
            <person name="Liang C."/>
            <person name="Lipzen A."/>
            <person name="Lutzoni F."/>
            <person name="Magnuson J."/>
            <person name="Mondo S."/>
            <person name="Nolan M."/>
            <person name="Ohm R."/>
            <person name="Pangilinan J."/>
            <person name="Park H.-J."/>
            <person name="Ramirez L."/>
            <person name="Alfaro M."/>
            <person name="Sun H."/>
            <person name="Tritt A."/>
            <person name="Yoshinaga Y."/>
            <person name="Zwiers L.-H."/>
            <person name="Turgeon B."/>
            <person name="Goodwin S."/>
            <person name="Spatafora J."/>
            <person name="Crous P."/>
            <person name="Grigoriev I."/>
        </authorList>
    </citation>
    <scope>NUCLEOTIDE SEQUENCE</scope>
    <source>
        <strain evidence="1">CBS 480.64</strain>
    </source>
</reference>
<evidence type="ECO:0000313" key="2">
    <source>
        <dbReference type="Proteomes" id="UP000799421"/>
    </source>
</evidence>
<keyword evidence="2" id="KW-1185">Reference proteome</keyword>
<evidence type="ECO:0000313" key="1">
    <source>
        <dbReference type="EMBL" id="KAF2858641.1"/>
    </source>
</evidence>